<dbReference type="Pfam" id="PF12044">
    <property type="entry name" value="Metallopep"/>
    <property type="match status" value="1"/>
</dbReference>
<proteinExistence type="predicted"/>
<evidence type="ECO:0000313" key="3">
    <source>
        <dbReference type="Proteomes" id="UP001175261"/>
    </source>
</evidence>
<name>A0AA39GD63_SARSR</name>
<feature type="region of interest" description="Disordered" evidence="1">
    <location>
        <begin position="683"/>
        <end position="718"/>
    </location>
</feature>
<reference evidence="2" key="1">
    <citation type="submission" date="2022-10" db="EMBL/GenBank/DDBJ databases">
        <title>Determination and structural analysis of whole genome sequence of Sarocladium strictum F4-1.</title>
        <authorList>
            <person name="Hu L."/>
            <person name="Jiang Y."/>
        </authorList>
    </citation>
    <scope>NUCLEOTIDE SEQUENCE</scope>
    <source>
        <strain evidence="2">F4-1</strain>
    </source>
</reference>
<feature type="compositionally biased region" description="Basic and acidic residues" evidence="1">
    <location>
        <begin position="684"/>
        <end position="694"/>
    </location>
</feature>
<dbReference type="GO" id="GO:0005737">
    <property type="term" value="C:cytoplasm"/>
    <property type="evidence" value="ECO:0007669"/>
    <property type="project" value="TreeGrafter"/>
</dbReference>
<organism evidence="2 3">
    <name type="scientific">Sarocladium strictum</name>
    <name type="common">Black bundle disease fungus</name>
    <name type="synonym">Acremonium strictum</name>
    <dbReference type="NCBI Taxonomy" id="5046"/>
    <lineage>
        <taxon>Eukaryota</taxon>
        <taxon>Fungi</taxon>
        <taxon>Dikarya</taxon>
        <taxon>Ascomycota</taxon>
        <taxon>Pezizomycotina</taxon>
        <taxon>Sordariomycetes</taxon>
        <taxon>Hypocreomycetidae</taxon>
        <taxon>Hypocreales</taxon>
        <taxon>Sarocladiaceae</taxon>
        <taxon>Sarocladium</taxon>
    </lineage>
</organism>
<dbReference type="InterPro" id="IPR021917">
    <property type="entry name" value="Unchr_Zn-peptidase-like"/>
</dbReference>
<accession>A0AA39GD63</accession>
<feature type="compositionally biased region" description="Acidic residues" evidence="1">
    <location>
        <begin position="695"/>
        <end position="707"/>
    </location>
</feature>
<protein>
    <recommendedName>
        <fullName evidence="4">Zinc metalloproteinase</fullName>
    </recommendedName>
</protein>
<feature type="compositionally biased region" description="Basic and acidic residues" evidence="1">
    <location>
        <begin position="708"/>
        <end position="718"/>
    </location>
</feature>
<evidence type="ECO:0000313" key="2">
    <source>
        <dbReference type="EMBL" id="KAK0384866.1"/>
    </source>
</evidence>
<dbReference type="PANTHER" id="PTHR21054">
    <property type="entry name" value="ZINC METALLOPROTEINASE-RELATED"/>
    <property type="match status" value="1"/>
</dbReference>
<sequence length="718" mass="79457">MRPAIVLDNIENQETVHQRCLLITGRCQSVAVDEGHVEVAVSDQRGRLRFPEQRWPMFQGHFKALTILQPGNNVIRVTASHDSSYTTEISVTYIPLLQRPPLHLAILVAKNSPLSIDCPPGKFGGLSSAHSSLNAAIAKFRVTAYMWQALTAEEMRSNGLGRRSFRLEEEWGRDTLSATFANNEAMQATAKVHLIRSELTVAELRDHQRAQQNPRANDRQKDELHSIFSKALLAHGAPFTKASRPVVAGMILDSHYDMDAKLIVGHAALGAHDPDGLSLGIFGSHLTYSWPRFMEEVPDCLLDTEIPGNRVGNDNGECESMWEACSVGQGAFLHEVGHAFSAPHSSGIMMRGYSGDWPKCFLSKTVYCRRTQTEGISPVTAETLHDCHWDVRDLLRFRTLPHFRQPDDKDLHADPPSVELREDEEFLGLTISSTADIARVSFNQKVEPRPSVSNPLNELNYTLDELEARFDKEKPLEMEVTAMNGTERVINVWKFFKSKSFIRIPGTNMRLSKASVACYNPEDDDCAWMVPLKRRGRNGSLVSAYKMDIRVGCALDGAVVFYKDGSSAPCGRAVGTAPTYGMGGHQAKKIVIPAGVDIEKVAVNKAGSWDLNGLRIFLSNGKAMGALNKNRGSEIEVLAPEKGHRVVGFYGTSGRGGMCKEFGIVTADKNLQLPASAYDYLESQQDHPNKLERDSDADDLTSEDEDYGYDHESDVGTI</sequence>
<comment type="caution">
    <text evidence="2">The sequence shown here is derived from an EMBL/GenBank/DDBJ whole genome shotgun (WGS) entry which is preliminary data.</text>
</comment>
<dbReference type="PANTHER" id="PTHR21054:SF2">
    <property type="entry name" value="MIP04191P"/>
    <property type="match status" value="1"/>
</dbReference>
<dbReference type="AlphaFoldDB" id="A0AA39GD63"/>
<gene>
    <name evidence="2" type="ORF">NLU13_7344</name>
</gene>
<keyword evidence="3" id="KW-1185">Reference proteome</keyword>
<dbReference type="Proteomes" id="UP001175261">
    <property type="component" value="Unassembled WGS sequence"/>
</dbReference>
<evidence type="ECO:0008006" key="4">
    <source>
        <dbReference type="Google" id="ProtNLM"/>
    </source>
</evidence>
<dbReference type="EMBL" id="JAPDFR010000007">
    <property type="protein sequence ID" value="KAK0384866.1"/>
    <property type="molecule type" value="Genomic_DNA"/>
</dbReference>
<evidence type="ECO:0000256" key="1">
    <source>
        <dbReference type="SAM" id="MobiDB-lite"/>
    </source>
</evidence>
<dbReference type="InterPro" id="IPR053002">
    <property type="entry name" value="Metalloproteinase_M10B"/>
</dbReference>